<evidence type="ECO:0000313" key="1">
    <source>
        <dbReference type="EMBL" id="KAH3701699.1"/>
    </source>
</evidence>
<protein>
    <submittedName>
        <fullName evidence="1">Uncharacterized protein</fullName>
    </submittedName>
</protein>
<reference evidence="1" key="1">
    <citation type="journal article" date="2019" name="bioRxiv">
        <title>The Genome of the Zebra Mussel, Dreissena polymorpha: A Resource for Invasive Species Research.</title>
        <authorList>
            <person name="McCartney M.A."/>
            <person name="Auch B."/>
            <person name="Kono T."/>
            <person name="Mallez S."/>
            <person name="Zhang Y."/>
            <person name="Obille A."/>
            <person name="Becker A."/>
            <person name="Abrahante J.E."/>
            <person name="Garbe J."/>
            <person name="Badalamenti J.P."/>
            <person name="Herman A."/>
            <person name="Mangelson H."/>
            <person name="Liachko I."/>
            <person name="Sullivan S."/>
            <person name="Sone E.D."/>
            <person name="Koren S."/>
            <person name="Silverstein K.A.T."/>
            <person name="Beckman K.B."/>
            <person name="Gohl D.M."/>
        </authorList>
    </citation>
    <scope>NUCLEOTIDE SEQUENCE</scope>
    <source>
        <strain evidence="1">Duluth1</strain>
        <tissue evidence="1">Whole animal</tissue>
    </source>
</reference>
<sequence>MRPSSSDKAHSYRDRRSRDIDIVRRFLDGLSDDGLNLKLSSIRTQGTLTRWSITQLFTFRYGSPLGVNGGTNTMLGE</sequence>
<keyword evidence="2" id="KW-1185">Reference proteome</keyword>
<name>A0A9D3YJ64_DREPO</name>
<dbReference type="AlphaFoldDB" id="A0A9D3YJ64"/>
<reference evidence="1" key="2">
    <citation type="submission" date="2020-11" db="EMBL/GenBank/DDBJ databases">
        <authorList>
            <person name="McCartney M.A."/>
            <person name="Auch B."/>
            <person name="Kono T."/>
            <person name="Mallez S."/>
            <person name="Becker A."/>
            <person name="Gohl D.M."/>
            <person name="Silverstein K.A.T."/>
            <person name="Koren S."/>
            <person name="Bechman K.B."/>
            <person name="Herman A."/>
            <person name="Abrahante J.E."/>
            <person name="Garbe J."/>
        </authorList>
    </citation>
    <scope>NUCLEOTIDE SEQUENCE</scope>
    <source>
        <strain evidence="1">Duluth1</strain>
        <tissue evidence="1">Whole animal</tissue>
    </source>
</reference>
<accession>A0A9D3YJ64</accession>
<evidence type="ECO:0000313" key="2">
    <source>
        <dbReference type="Proteomes" id="UP000828390"/>
    </source>
</evidence>
<proteinExistence type="predicted"/>
<gene>
    <name evidence="1" type="ORF">DPMN_076691</name>
</gene>
<dbReference type="Proteomes" id="UP000828390">
    <property type="component" value="Unassembled WGS sequence"/>
</dbReference>
<dbReference type="EMBL" id="JAIWYP010000015">
    <property type="protein sequence ID" value="KAH3701699.1"/>
    <property type="molecule type" value="Genomic_DNA"/>
</dbReference>
<organism evidence="1 2">
    <name type="scientific">Dreissena polymorpha</name>
    <name type="common">Zebra mussel</name>
    <name type="synonym">Mytilus polymorpha</name>
    <dbReference type="NCBI Taxonomy" id="45954"/>
    <lineage>
        <taxon>Eukaryota</taxon>
        <taxon>Metazoa</taxon>
        <taxon>Spiralia</taxon>
        <taxon>Lophotrochozoa</taxon>
        <taxon>Mollusca</taxon>
        <taxon>Bivalvia</taxon>
        <taxon>Autobranchia</taxon>
        <taxon>Heteroconchia</taxon>
        <taxon>Euheterodonta</taxon>
        <taxon>Imparidentia</taxon>
        <taxon>Neoheterodontei</taxon>
        <taxon>Myida</taxon>
        <taxon>Dreissenoidea</taxon>
        <taxon>Dreissenidae</taxon>
        <taxon>Dreissena</taxon>
    </lineage>
</organism>
<comment type="caution">
    <text evidence="1">The sequence shown here is derived from an EMBL/GenBank/DDBJ whole genome shotgun (WGS) entry which is preliminary data.</text>
</comment>